<reference evidence="2" key="1">
    <citation type="journal article" date="2022" name="Mol. Ecol. Resour.">
        <title>The genomes of chicory, endive, great burdock and yacon provide insights into Asteraceae palaeo-polyploidization history and plant inulin production.</title>
        <authorList>
            <person name="Fan W."/>
            <person name="Wang S."/>
            <person name="Wang H."/>
            <person name="Wang A."/>
            <person name="Jiang F."/>
            <person name="Liu H."/>
            <person name="Zhao H."/>
            <person name="Xu D."/>
            <person name="Zhang Y."/>
        </authorList>
    </citation>
    <scope>NUCLEOTIDE SEQUENCE [LARGE SCALE GENOMIC DNA]</scope>
    <source>
        <strain evidence="2">cv. Yunnan</strain>
    </source>
</reference>
<sequence length="332" mass="37212">MIYVNGVRFPSDSSSGHDMVIALLEHPDLVSASHSFCAIPERKLSHSEESVQAKCVYVFQREYATVDPALVEIVGTDEATTCVGMVIRNCKSGMTCVAHLDSPDVVDIGLFQMMSLVSDSDDDDIILDVHLVGAFEDSAPQGNPVEGFSFPLCMKIVEKLAESIFKFEIKIFQVLKHNTRQDARGNAYPIFHGLAVETSSGTVIPASFDGSTRGPDDIIRRIRLSASFEDPRRTGQLLDTYETQTGRFVITPFSWSLGLVRHASLMRHRSDLEILLSSSTSPSAEGPNFVENQRRVWNFLIRHPNWRQVFRSKLARVFERDGNRNWVMNSEK</sequence>
<name>A0ACB8YDS7_9ASTR</name>
<proteinExistence type="predicted"/>
<dbReference type="Proteomes" id="UP001056120">
    <property type="component" value="Linkage Group LG28"/>
</dbReference>
<gene>
    <name evidence="1" type="ORF">L1987_83574</name>
</gene>
<reference evidence="1 2" key="2">
    <citation type="journal article" date="2022" name="Mol. Ecol. Resour.">
        <title>The genomes of chicory, endive, great burdock and yacon provide insights into Asteraceae paleo-polyploidization history and plant inulin production.</title>
        <authorList>
            <person name="Fan W."/>
            <person name="Wang S."/>
            <person name="Wang H."/>
            <person name="Wang A."/>
            <person name="Jiang F."/>
            <person name="Liu H."/>
            <person name="Zhao H."/>
            <person name="Xu D."/>
            <person name="Zhang Y."/>
        </authorList>
    </citation>
    <scope>NUCLEOTIDE SEQUENCE [LARGE SCALE GENOMIC DNA]</scope>
    <source>
        <strain evidence="2">cv. Yunnan</strain>
        <tissue evidence="1">Leaves</tissue>
    </source>
</reference>
<evidence type="ECO:0000313" key="2">
    <source>
        <dbReference type="Proteomes" id="UP001056120"/>
    </source>
</evidence>
<organism evidence="1 2">
    <name type="scientific">Smallanthus sonchifolius</name>
    <dbReference type="NCBI Taxonomy" id="185202"/>
    <lineage>
        <taxon>Eukaryota</taxon>
        <taxon>Viridiplantae</taxon>
        <taxon>Streptophyta</taxon>
        <taxon>Embryophyta</taxon>
        <taxon>Tracheophyta</taxon>
        <taxon>Spermatophyta</taxon>
        <taxon>Magnoliopsida</taxon>
        <taxon>eudicotyledons</taxon>
        <taxon>Gunneridae</taxon>
        <taxon>Pentapetalae</taxon>
        <taxon>asterids</taxon>
        <taxon>campanulids</taxon>
        <taxon>Asterales</taxon>
        <taxon>Asteraceae</taxon>
        <taxon>Asteroideae</taxon>
        <taxon>Heliantheae alliance</taxon>
        <taxon>Millerieae</taxon>
        <taxon>Smallanthus</taxon>
    </lineage>
</organism>
<comment type="caution">
    <text evidence="1">The sequence shown here is derived from an EMBL/GenBank/DDBJ whole genome shotgun (WGS) entry which is preliminary data.</text>
</comment>
<evidence type="ECO:0000313" key="1">
    <source>
        <dbReference type="EMBL" id="KAI3683074.1"/>
    </source>
</evidence>
<accession>A0ACB8YDS7</accession>
<protein>
    <submittedName>
        <fullName evidence="1">Uncharacterized protein</fullName>
    </submittedName>
</protein>
<dbReference type="EMBL" id="CM042045">
    <property type="protein sequence ID" value="KAI3683074.1"/>
    <property type="molecule type" value="Genomic_DNA"/>
</dbReference>
<keyword evidence="2" id="KW-1185">Reference proteome</keyword>